<evidence type="ECO:0000256" key="2">
    <source>
        <dbReference type="ARBA" id="ARBA00004123"/>
    </source>
</evidence>
<feature type="compositionally biased region" description="Basic and acidic residues" evidence="10">
    <location>
        <begin position="156"/>
        <end position="182"/>
    </location>
</feature>
<dbReference type="Pfam" id="PF08574">
    <property type="entry name" value="Iwr1"/>
    <property type="match status" value="1"/>
</dbReference>
<dbReference type="EMBL" id="FO082269">
    <property type="protein sequence ID" value="CCO18043.1"/>
    <property type="molecule type" value="Genomic_DNA"/>
</dbReference>
<feature type="compositionally biased region" description="Basic and acidic residues" evidence="10">
    <location>
        <begin position="200"/>
        <end position="232"/>
    </location>
</feature>
<feature type="region of interest" description="Disordered" evidence="10">
    <location>
        <begin position="31"/>
        <end position="82"/>
    </location>
</feature>
<dbReference type="RefSeq" id="XP_007510510.1">
    <property type="nucleotide sequence ID" value="XM_007510448.1"/>
</dbReference>
<evidence type="ECO:0000313" key="13">
    <source>
        <dbReference type="Proteomes" id="UP000198341"/>
    </source>
</evidence>
<comment type="function">
    <text evidence="1">Directs RNA polymerase II nuclear import.</text>
</comment>
<dbReference type="Proteomes" id="UP000198341">
    <property type="component" value="Chromosome 10"/>
</dbReference>
<keyword evidence="6" id="KW-0813">Transport</keyword>
<feature type="compositionally biased region" description="Polar residues" evidence="10">
    <location>
        <begin position="66"/>
        <end position="75"/>
    </location>
</feature>
<dbReference type="GO" id="GO:0032502">
    <property type="term" value="P:developmental process"/>
    <property type="evidence" value="ECO:0007669"/>
    <property type="project" value="TreeGrafter"/>
</dbReference>
<keyword evidence="8" id="KW-0653">Protein transport</keyword>
<evidence type="ECO:0000313" key="12">
    <source>
        <dbReference type="EMBL" id="CCO18043.1"/>
    </source>
</evidence>
<dbReference type="KEGG" id="bpg:Bathy10g03990"/>
<name>K8F8W6_9CHLO</name>
<organism evidence="12 13">
    <name type="scientific">Bathycoccus prasinos</name>
    <dbReference type="NCBI Taxonomy" id="41875"/>
    <lineage>
        <taxon>Eukaryota</taxon>
        <taxon>Viridiplantae</taxon>
        <taxon>Chlorophyta</taxon>
        <taxon>Mamiellophyceae</taxon>
        <taxon>Mamiellales</taxon>
        <taxon>Bathycoccaceae</taxon>
        <taxon>Bathycoccus</taxon>
    </lineage>
</organism>
<dbReference type="AlphaFoldDB" id="K8F8W6"/>
<keyword evidence="9" id="KW-0539">Nucleus</keyword>
<feature type="compositionally biased region" description="Acidic residues" evidence="10">
    <location>
        <begin position="373"/>
        <end position="383"/>
    </location>
</feature>
<feature type="region of interest" description="Disordered" evidence="10">
    <location>
        <begin position="265"/>
        <end position="291"/>
    </location>
</feature>
<feature type="region of interest" description="Disordered" evidence="10">
    <location>
        <begin position="369"/>
        <end position="444"/>
    </location>
</feature>
<dbReference type="GO" id="GO:0005634">
    <property type="term" value="C:nucleus"/>
    <property type="evidence" value="ECO:0007669"/>
    <property type="project" value="UniProtKB-SubCell"/>
</dbReference>
<dbReference type="eggNOG" id="ENOG502SCFB">
    <property type="taxonomic scope" value="Eukaryota"/>
</dbReference>
<feature type="domain" description="Transcription factor Iwr1" evidence="11">
    <location>
        <begin position="319"/>
        <end position="396"/>
    </location>
</feature>
<dbReference type="PANTHER" id="PTHR31196">
    <property type="entry name" value="RNA POLYMERASE II NUCLEAR LOCALIZATION PROTEIN SLC7A6OS-RELATED"/>
    <property type="match status" value="1"/>
</dbReference>
<dbReference type="InterPro" id="IPR040218">
    <property type="entry name" value="SLC7A6OS"/>
</dbReference>
<evidence type="ECO:0000256" key="6">
    <source>
        <dbReference type="ARBA" id="ARBA00022448"/>
    </source>
</evidence>
<feature type="compositionally biased region" description="Basic and acidic residues" evidence="10">
    <location>
        <begin position="274"/>
        <end position="285"/>
    </location>
</feature>
<evidence type="ECO:0000256" key="1">
    <source>
        <dbReference type="ARBA" id="ARBA00003202"/>
    </source>
</evidence>
<proteinExistence type="inferred from homology"/>
<keyword evidence="7" id="KW-0963">Cytoplasm</keyword>
<comment type="subcellular location">
    <subcellularLocation>
        <location evidence="3">Cytoplasm</location>
    </subcellularLocation>
    <subcellularLocation>
        <location evidence="2">Nucleus</location>
    </subcellularLocation>
</comment>
<accession>K8F8W6</accession>
<dbReference type="GO" id="GO:0005737">
    <property type="term" value="C:cytoplasm"/>
    <property type="evidence" value="ECO:0007669"/>
    <property type="project" value="UniProtKB-SubCell"/>
</dbReference>
<dbReference type="GO" id="GO:0015031">
    <property type="term" value="P:protein transport"/>
    <property type="evidence" value="ECO:0007669"/>
    <property type="project" value="UniProtKB-KW"/>
</dbReference>
<sequence length="444" mass="51243">MGEDFERTTRVVSVVRVKRKRGSQKAAEVLFLQGKDEEEEDERKGNDTKGTDNTNGMKRSIKKNRYTNTSNNRSAIKNIKNDDFVKGRYDRELAAQLDAVLGGGSQALPFRRNSHQTTKEGEGEGDFDEDEDEKKTKKKKSNRMLKKFVRLTREAGMEQNDARDAQTVKTLLESRRKGEDGGGGKTTKTASTRTRKTTKRTYEEVKVMSEEESMKSVTTTRRDHNITDEEQRKKRNVLSSSTTTTDSTKEVFYCYDILCLDEEEEKIEEEEEKEKEGKEEGNRNDEEIELEDQILMNYMPMVKEYTEKKKKEEEDADGNWVYDLYVLEQDDVVPKREGGTVETDDIICEEPIVRVSDFLDNANVEHNLHENEYFSEDDSEDSNAENYYRGDYPEEDTDDDDGFFDDGGDDSDRDEWDVDDEYDSDEGDDGYGRHRSDHGSGWGV</sequence>
<feature type="region of interest" description="Disordered" evidence="10">
    <location>
        <begin position="156"/>
        <end position="243"/>
    </location>
</feature>
<evidence type="ECO:0000256" key="9">
    <source>
        <dbReference type="ARBA" id="ARBA00023242"/>
    </source>
</evidence>
<evidence type="ECO:0000256" key="4">
    <source>
        <dbReference type="ARBA" id="ARBA00010218"/>
    </source>
</evidence>
<evidence type="ECO:0000256" key="10">
    <source>
        <dbReference type="SAM" id="MobiDB-lite"/>
    </source>
</evidence>
<evidence type="ECO:0000256" key="5">
    <source>
        <dbReference type="ARBA" id="ARBA00017036"/>
    </source>
</evidence>
<evidence type="ECO:0000256" key="3">
    <source>
        <dbReference type="ARBA" id="ARBA00004496"/>
    </source>
</evidence>
<evidence type="ECO:0000256" key="8">
    <source>
        <dbReference type="ARBA" id="ARBA00022927"/>
    </source>
</evidence>
<dbReference type="GeneID" id="19013474"/>
<dbReference type="InterPro" id="IPR013883">
    <property type="entry name" value="TF_Iwr1_dom"/>
</dbReference>
<feature type="compositionally biased region" description="Acidic residues" evidence="10">
    <location>
        <begin position="393"/>
        <end position="429"/>
    </location>
</feature>
<reference evidence="12 13" key="1">
    <citation type="submission" date="2011-10" db="EMBL/GenBank/DDBJ databases">
        <authorList>
            <person name="Genoscope - CEA"/>
        </authorList>
    </citation>
    <scope>NUCLEOTIDE SEQUENCE [LARGE SCALE GENOMIC DNA]</scope>
    <source>
        <strain evidence="12 13">RCC 1105</strain>
    </source>
</reference>
<dbReference type="PANTHER" id="PTHR31196:SF2">
    <property type="entry name" value="RNA POLYMERASE II NUCLEAR LOCALIZATION PROTEIN SLC7A6OS-RELATED"/>
    <property type="match status" value="1"/>
</dbReference>
<evidence type="ECO:0000256" key="7">
    <source>
        <dbReference type="ARBA" id="ARBA00022490"/>
    </source>
</evidence>
<keyword evidence="13" id="KW-1185">Reference proteome</keyword>
<gene>
    <name evidence="12" type="ordered locus">Bathy10g03990</name>
</gene>
<feature type="region of interest" description="Disordered" evidence="10">
    <location>
        <begin position="105"/>
        <end position="141"/>
    </location>
</feature>
<evidence type="ECO:0000259" key="11">
    <source>
        <dbReference type="Pfam" id="PF08574"/>
    </source>
</evidence>
<comment type="similarity">
    <text evidence="4">Belongs to the IWR1/SLC7A6OS family.</text>
</comment>
<protein>
    <recommendedName>
        <fullName evidence="5">Probable RNA polymerase II nuclear localization protein SLC7A6OS</fullName>
    </recommendedName>
</protein>
<feature type="compositionally biased region" description="Acidic residues" evidence="10">
    <location>
        <begin position="123"/>
        <end position="132"/>
    </location>
</feature>